<organism evidence="2">
    <name type="scientific">Spongospora subterranea</name>
    <dbReference type="NCBI Taxonomy" id="70186"/>
    <lineage>
        <taxon>Eukaryota</taxon>
        <taxon>Sar</taxon>
        <taxon>Rhizaria</taxon>
        <taxon>Endomyxa</taxon>
        <taxon>Phytomyxea</taxon>
        <taxon>Plasmodiophorida</taxon>
        <taxon>Plasmodiophoridae</taxon>
        <taxon>Spongospora</taxon>
    </lineage>
</organism>
<evidence type="ECO:0000313" key="2">
    <source>
        <dbReference type="EMBL" id="CRZ02204.1"/>
    </source>
</evidence>
<keyword evidence="1" id="KW-0472">Membrane</keyword>
<dbReference type="AlphaFoldDB" id="A0A0H5R2S9"/>
<name>A0A0H5R2S9_9EUKA</name>
<feature type="transmembrane region" description="Helical" evidence="1">
    <location>
        <begin position="142"/>
        <end position="161"/>
    </location>
</feature>
<dbReference type="EMBL" id="HACM01001762">
    <property type="protein sequence ID" value="CRZ02204.1"/>
    <property type="molecule type" value="Transcribed_RNA"/>
</dbReference>
<keyword evidence="1" id="KW-1133">Transmembrane helix</keyword>
<evidence type="ECO:0000256" key="1">
    <source>
        <dbReference type="SAM" id="Phobius"/>
    </source>
</evidence>
<reference evidence="2" key="1">
    <citation type="submission" date="2015-04" db="EMBL/GenBank/DDBJ databases">
        <title>The genome sequence of the plant pathogenic Rhizarian Plasmodiophora brassicae reveals insights in its biotrophic life cycle and the origin of chitin synthesis.</title>
        <authorList>
            <person name="Schwelm A."/>
            <person name="Fogelqvist J."/>
            <person name="Knaust A."/>
            <person name="Julke S."/>
            <person name="Lilja T."/>
            <person name="Dhandapani V."/>
            <person name="Bonilla-Rosso G."/>
            <person name="Karlsson M."/>
            <person name="Shevchenko A."/>
            <person name="Choi S.R."/>
            <person name="Kim H.G."/>
            <person name="Park J.Y."/>
            <person name="Lim Y.P."/>
            <person name="Ludwig-Muller J."/>
            <person name="Dixelius C."/>
        </authorList>
    </citation>
    <scope>NUCLEOTIDE SEQUENCE</scope>
    <source>
        <tissue evidence="2">Potato root galls</tissue>
    </source>
</reference>
<accession>A0A0H5R2S9</accession>
<sequence>MGTRVSVTGSLPVLRYTVQSGHVRGDGCSNDINWPTGFRRHTPTRQCWLGREFSGIFGCTFMKFCAICVHQRYSIFVVVDKLHRGTVLKIQKEETGSAVICTAINAIMRNGGVEWQYIMLESLKAIGQRFLPRSCKRQRPTALIRLCAFATGNAICCFLLVPNINSNG</sequence>
<proteinExistence type="predicted"/>
<protein>
    <submittedName>
        <fullName evidence="2">Uncharacterized protein</fullName>
    </submittedName>
</protein>
<keyword evidence="1" id="KW-0812">Transmembrane</keyword>